<accession>A0A4C1T7V4</accession>
<evidence type="ECO:0000256" key="1">
    <source>
        <dbReference type="SAM" id="MobiDB-lite"/>
    </source>
</evidence>
<gene>
    <name evidence="2" type="ORF">EVAR_76610_1</name>
</gene>
<evidence type="ECO:0000313" key="3">
    <source>
        <dbReference type="Proteomes" id="UP000299102"/>
    </source>
</evidence>
<feature type="region of interest" description="Disordered" evidence="1">
    <location>
        <begin position="73"/>
        <end position="95"/>
    </location>
</feature>
<keyword evidence="3" id="KW-1185">Reference proteome</keyword>
<organism evidence="2 3">
    <name type="scientific">Eumeta variegata</name>
    <name type="common">Bagworm moth</name>
    <name type="synonym">Eumeta japonica</name>
    <dbReference type="NCBI Taxonomy" id="151549"/>
    <lineage>
        <taxon>Eukaryota</taxon>
        <taxon>Metazoa</taxon>
        <taxon>Ecdysozoa</taxon>
        <taxon>Arthropoda</taxon>
        <taxon>Hexapoda</taxon>
        <taxon>Insecta</taxon>
        <taxon>Pterygota</taxon>
        <taxon>Neoptera</taxon>
        <taxon>Endopterygota</taxon>
        <taxon>Lepidoptera</taxon>
        <taxon>Glossata</taxon>
        <taxon>Ditrysia</taxon>
        <taxon>Tineoidea</taxon>
        <taxon>Psychidae</taxon>
        <taxon>Oiketicinae</taxon>
        <taxon>Eumeta</taxon>
    </lineage>
</organism>
<feature type="compositionally biased region" description="Basic residues" evidence="1">
    <location>
        <begin position="73"/>
        <end position="82"/>
    </location>
</feature>
<proteinExistence type="predicted"/>
<dbReference type="AlphaFoldDB" id="A0A4C1T7V4"/>
<name>A0A4C1T7V4_EUMVA</name>
<protein>
    <submittedName>
        <fullName evidence="2">Uncharacterized protein</fullName>
    </submittedName>
</protein>
<dbReference type="EMBL" id="BGZK01000036">
    <property type="protein sequence ID" value="GBP09630.1"/>
    <property type="molecule type" value="Genomic_DNA"/>
</dbReference>
<reference evidence="2 3" key="1">
    <citation type="journal article" date="2019" name="Commun. Biol.">
        <title>The bagworm genome reveals a unique fibroin gene that provides high tensile strength.</title>
        <authorList>
            <person name="Kono N."/>
            <person name="Nakamura H."/>
            <person name="Ohtoshi R."/>
            <person name="Tomita M."/>
            <person name="Numata K."/>
            <person name="Arakawa K."/>
        </authorList>
    </citation>
    <scope>NUCLEOTIDE SEQUENCE [LARGE SCALE GENOMIC DNA]</scope>
</reference>
<comment type="caution">
    <text evidence="2">The sequence shown here is derived from an EMBL/GenBank/DDBJ whole genome shotgun (WGS) entry which is preliminary data.</text>
</comment>
<sequence>MRSQTAAQQVDDEEVAGAAAPSTASILDLNILLMEIRALTHRREDVNRMSKLWNNLTDRKSRLANMISKFNFRKNKNSPQKHHSQEAKEKANHQCNWSPSSIGTRDLASHQWTAVCLGGNRKFNEWGSDRWKSKRGLNHRNSHSLDEMQQRKLLLYVRILSREPAGRKPRASGERELHNSVNREFRFHNEMTQL</sequence>
<evidence type="ECO:0000313" key="2">
    <source>
        <dbReference type="EMBL" id="GBP09630.1"/>
    </source>
</evidence>
<dbReference type="Proteomes" id="UP000299102">
    <property type="component" value="Unassembled WGS sequence"/>
</dbReference>
<feature type="compositionally biased region" description="Basic and acidic residues" evidence="1">
    <location>
        <begin position="83"/>
        <end position="92"/>
    </location>
</feature>